<dbReference type="HOGENOM" id="CLU_1095455_0_0_1"/>
<organism evidence="2 3">
    <name type="scientific">Rhodnius prolixus</name>
    <name type="common">Triatomid bug</name>
    <dbReference type="NCBI Taxonomy" id="13249"/>
    <lineage>
        <taxon>Eukaryota</taxon>
        <taxon>Metazoa</taxon>
        <taxon>Ecdysozoa</taxon>
        <taxon>Arthropoda</taxon>
        <taxon>Hexapoda</taxon>
        <taxon>Insecta</taxon>
        <taxon>Pterygota</taxon>
        <taxon>Neoptera</taxon>
        <taxon>Paraneoptera</taxon>
        <taxon>Hemiptera</taxon>
        <taxon>Heteroptera</taxon>
        <taxon>Panheteroptera</taxon>
        <taxon>Cimicomorpha</taxon>
        <taxon>Reduviidae</taxon>
        <taxon>Triatominae</taxon>
        <taxon>Rhodnius</taxon>
    </lineage>
</organism>
<name>T1ICJ1_RHOPR</name>
<keyword evidence="3" id="KW-1185">Reference proteome</keyword>
<evidence type="ECO:0000313" key="2">
    <source>
        <dbReference type="EnsemblMetazoa" id="RPRC014011-PA"/>
    </source>
</evidence>
<dbReference type="EnsemblMetazoa" id="RPRC014011-RA">
    <property type="protein sequence ID" value="RPRC014011-PA"/>
    <property type="gene ID" value="RPRC014011"/>
</dbReference>
<dbReference type="Proteomes" id="UP000015103">
    <property type="component" value="Unassembled WGS sequence"/>
</dbReference>
<dbReference type="AlphaFoldDB" id="T1ICJ1"/>
<protein>
    <submittedName>
        <fullName evidence="2">Uncharacterized protein</fullName>
    </submittedName>
</protein>
<dbReference type="VEuPathDB" id="VectorBase:RPRC014011"/>
<dbReference type="InParanoid" id="T1ICJ1"/>
<dbReference type="STRING" id="13249.T1ICJ1"/>
<proteinExistence type="predicted"/>
<reference evidence="2" key="1">
    <citation type="submission" date="2015-05" db="UniProtKB">
        <authorList>
            <consortium name="EnsemblMetazoa"/>
        </authorList>
    </citation>
    <scope>IDENTIFICATION</scope>
</reference>
<accession>T1ICJ1</accession>
<dbReference type="EMBL" id="ACPB03045857">
    <property type="status" value="NOT_ANNOTATED_CDS"/>
    <property type="molecule type" value="Genomic_DNA"/>
</dbReference>
<feature type="compositionally biased region" description="Polar residues" evidence="1">
    <location>
        <begin position="64"/>
        <end position="79"/>
    </location>
</feature>
<sequence>MGIGTAIGCLVIGFLVGTVSSLLLRHFLDRRSHNRLPASPHYISSKQNPYVTVPLKETPASPKRTPSFSRQNSNNSANGSGVRLFKPSAPDYDTATIKRNSHALANGHIRADLHQQDKFF</sequence>
<feature type="region of interest" description="Disordered" evidence="1">
    <location>
        <begin position="55"/>
        <end position="86"/>
    </location>
</feature>
<evidence type="ECO:0000313" key="3">
    <source>
        <dbReference type="Proteomes" id="UP000015103"/>
    </source>
</evidence>
<evidence type="ECO:0000256" key="1">
    <source>
        <dbReference type="SAM" id="MobiDB-lite"/>
    </source>
</evidence>